<dbReference type="InterPro" id="IPR036259">
    <property type="entry name" value="MFS_trans_sf"/>
</dbReference>
<feature type="transmembrane region" description="Helical" evidence="1">
    <location>
        <begin position="109"/>
        <end position="131"/>
    </location>
</feature>
<dbReference type="EMBL" id="JBDODL010000014">
    <property type="protein sequence ID" value="MES1918087.1"/>
    <property type="molecule type" value="Genomic_DNA"/>
</dbReference>
<sequence length="197" mass="21642">MKFTEKAKLIWKNHFALLSTLCFIKFAPALLRSLINNFISVQLSTIETSGVLRGLATASNYIAVFLTVSFFSHFSEWSNLGRSIIITAGVLITAVATFFIGLATKWYHFLILLVCSGIGDAASSSCVYSIILDAFPDTLWEFATSSISPFVFGSVIIKTKTAFVPMLTFSIVMAVVAICGAVSFYFTLRSVKARIRM</sequence>
<feature type="transmembrane region" description="Helical" evidence="1">
    <location>
        <begin position="163"/>
        <end position="188"/>
    </location>
</feature>
<reference evidence="2 3" key="1">
    <citation type="journal article" date="2024" name="BMC Biol.">
        <title>Comparative genomics of Ascetosporea gives new insight into the evolutionary basis for animal parasitism in Rhizaria.</title>
        <authorList>
            <person name="Hiltunen Thoren M."/>
            <person name="Onut-Brannstrom I."/>
            <person name="Alfjorden A."/>
            <person name="Peckova H."/>
            <person name="Swords F."/>
            <person name="Hooper C."/>
            <person name="Holzer A.S."/>
            <person name="Bass D."/>
            <person name="Burki F."/>
        </authorList>
    </citation>
    <scope>NUCLEOTIDE SEQUENCE [LARGE SCALE GENOMIC DNA]</scope>
    <source>
        <strain evidence="2">20-A016</strain>
    </source>
</reference>
<protein>
    <recommendedName>
        <fullName evidence="4">Major facilitator superfamily (MFS) profile domain-containing protein</fullName>
    </recommendedName>
</protein>
<evidence type="ECO:0000256" key="1">
    <source>
        <dbReference type="SAM" id="Phobius"/>
    </source>
</evidence>
<keyword evidence="1" id="KW-1133">Transmembrane helix</keyword>
<dbReference type="SUPFAM" id="SSF103473">
    <property type="entry name" value="MFS general substrate transporter"/>
    <property type="match status" value="1"/>
</dbReference>
<name>A0ABV2AEG8_9EUKA</name>
<dbReference type="Proteomes" id="UP001439008">
    <property type="component" value="Unassembled WGS sequence"/>
</dbReference>
<evidence type="ECO:0000313" key="3">
    <source>
        <dbReference type="Proteomes" id="UP001439008"/>
    </source>
</evidence>
<evidence type="ECO:0008006" key="4">
    <source>
        <dbReference type="Google" id="ProtNLM"/>
    </source>
</evidence>
<feature type="transmembrane region" description="Helical" evidence="1">
    <location>
        <begin position="55"/>
        <end position="72"/>
    </location>
</feature>
<keyword evidence="1" id="KW-0812">Transmembrane</keyword>
<gene>
    <name evidence="2" type="ORF">MHBO_000108</name>
</gene>
<keyword evidence="3" id="KW-1185">Reference proteome</keyword>
<dbReference type="Gene3D" id="1.20.1250.20">
    <property type="entry name" value="MFS general substrate transporter like domains"/>
    <property type="match status" value="1"/>
</dbReference>
<keyword evidence="1" id="KW-0472">Membrane</keyword>
<feature type="transmembrane region" description="Helical" evidence="1">
    <location>
        <begin position="84"/>
        <end position="103"/>
    </location>
</feature>
<comment type="caution">
    <text evidence="2">The sequence shown here is derived from an EMBL/GenBank/DDBJ whole genome shotgun (WGS) entry which is preliminary data.</text>
</comment>
<organism evidence="2 3">
    <name type="scientific">Bonamia ostreae</name>
    <dbReference type="NCBI Taxonomy" id="126728"/>
    <lineage>
        <taxon>Eukaryota</taxon>
        <taxon>Sar</taxon>
        <taxon>Rhizaria</taxon>
        <taxon>Endomyxa</taxon>
        <taxon>Ascetosporea</taxon>
        <taxon>Haplosporida</taxon>
        <taxon>Bonamia</taxon>
    </lineage>
</organism>
<accession>A0ABV2AEG8</accession>
<proteinExistence type="predicted"/>
<evidence type="ECO:0000313" key="2">
    <source>
        <dbReference type="EMBL" id="MES1918087.1"/>
    </source>
</evidence>